<dbReference type="AlphaFoldDB" id="A0A9X0AY35"/>
<feature type="compositionally biased region" description="Acidic residues" evidence="1">
    <location>
        <begin position="97"/>
        <end position="110"/>
    </location>
</feature>
<dbReference type="Proteomes" id="UP001152300">
    <property type="component" value="Unassembled WGS sequence"/>
</dbReference>
<evidence type="ECO:0000256" key="1">
    <source>
        <dbReference type="SAM" id="MobiDB-lite"/>
    </source>
</evidence>
<reference evidence="2" key="1">
    <citation type="submission" date="2022-11" db="EMBL/GenBank/DDBJ databases">
        <title>Genome Resource of Sclerotinia nivalis Strain SnTB1, a Plant Pathogen Isolated from American Ginseng.</title>
        <authorList>
            <person name="Fan S."/>
        </authorList>
    </citation>
    <scope>NUCLEOTIDE SEQUENCE</scope>
    <source>
        <strain evidence="2">SnTB1</strain>
    </source>
</reference>
<protein>
    <recommendedName>
        <fullName evidence="4">Myb-like domain-containing protein</fullName>
    </recommendedName>
</protein>
<dbReference type="EMBL" id="JAPEIS010000001">
    <property type="protein sequence ID" value="KAJ8070764.1"/>
    <property type="molecule type" value="Genomic_DNA"/>
</dbReference>
<accession>A0A9X0AY35</accession>
<gene>
    <name evidence="2" type="ORF">OCU04_001130</name>
</gene>
<dbReference type="Gene3D" id="1.10.10.60">
    <property type="entry name" value="Homeodomain-like"/>
    <property type="match status" value="1"/>
</dbReference>
<sequence length="175" mass="19995">MEPKSDPTSLKVDPYLLWTEQEENILVQLVKKHQKRVDNSEISMNNLFDEVSIELNKLGIGIQKANSVCKKNWSRIHDGQSNLHLKGRTSDKYLDADLNDAEGDSTDGDEDSRSFDDKIVGDQKKKRISRVWTREESRIIYQMIEIQKLKEQEGSPCLSGSERFAIASAQLKEKG</sequence>
<proteinExistence type="predicted"/>
<comment type="caution">
    <text evidence="2">The sequence shown here is derived from an EMBL/GenBank/DDBJ whole genome shotgun (WGS) entry which is preliminary data.</text>
</comment>
<feature type="region of interest" description="Disordered" evidence="1">
    <location>
        <begin position="96"/>
        <end position="117"/>
    </location>
</feature>
<organism evidence="2 3">
    <name type="scientific">Sclerotinia nivalis</name>
    <dbReference type="NCBI Taxonomy" id="352851"/>
    <lineage>
        <taxon>Eukaryota</taxon>
        <taxon>Fungi</taxon>
        <taxon>Dikarya</taxon>
        <taxon>Ascomycota</taxon>
        <taxon>Pezizomycotina</taxon>
        <taxon>Leotiomycetes</taxon>
        <taxon>Helotiales</taxon>
        <taxon>Sclerotiniaceae</taxon>
        <taxon>Sclerotinia</taxon>
    </lineage>
</organism>
<name>A0A9X0AY35_9HELO</name>
<evidence type="ECO:0000313" key="3">
    <source>
        <dbReference type="Proteomes" id="UP001152300"/>
    </source>
</evidence>
<dbReference type="OrthoDB" id="3501850at2759"/>
<keyword evidence="3" id="KW-1185">Reference proteome</keyword>
<evidence type="ECO:0008006" key="4">
    <source>
        <dbReference type="Google" id="ProtNLM"/>
    </source>
</evidence>
<evidence type="ECO:0000313" key="2">
    <source>
        <dbReference type="EMBL" id="KAJ8070764.1"/>
    </source>
</evidence>